<keyword evidence="1" id="KW-0812">Transmembrane</keyword>
<sequence>MFYLLSKIGFFLIQPSNALVALGIIGVALTWTRWIRFGRWLGFLAVLFLGIAGLSPAANILILPLEERFPRPQTLGKIDGIIVLGGAFDTTVMAGRGEPALTSAAERLTSIAALARQIPDVPVIHTGGAGGILFKGVSEAEGAKVLLEDFGVSSDRIILEDKSRSTFENARFTRNLIRPEPEQRWLFVTSAYHMPRAVGVFRAEGWTGLVPYPVDYRTRGWADAGLVFSGVSIGLRRFDIAFKEWVGLAGYWIFGRTGTLFPAPEPGQ</sequence>
<dbReference type="InterPro" id="IPR003848">
    <property type="entry name" value="DUF218"/>
</dbReference>
<feature type="domain" description="DUF218" evidence="2">
    <location>
        <begin position="79"/>
        <end position="247"/>
    </location>
</feature>
<gene>
    <name evidence="3" type="ORF">IG616_01060</name>
</gene>
<dbReference type="Pfam" id="PF02698">
    <property type="entry name" value="DUF218"/>
    <property type="match status" value="1"/>
</dbReference>
<organism evidence="3 4">
    <name type="scientific">Roseibium litorale</name>
    <dbReference type="NCBI Taxonomy" id="2803841"/>
    <lineage>
        <taxon>Bacteria</taxon>
        <taxon>Pseudomonadati</taxon>
        <taxon>Pseudomonadota</taxon>
        <taxon>Alphaproteobacteria</taxon>
        <taxon>Hyphomicrobiales</taxon>
        <taxon>Stappiaceae</taxon>
        <taxon>Roseibium</taxon>
    </lineage>
</organism>
<keyword evidence="1" id="KW-0472">Membrane</keyword>
<accession>A0ABR9CGX3</accession>
<proteinExistence type="predicted"/>
<evidence type="ECO:0000256" key="1">
    <source>
        <dbReference type="SAM" id="Phobius"/>
    </source>
</evidence>
<dbReference type="InterPro" id="IPR014729">
    <property type="entry name" value="Rossmann-like_a/b/a_fold"/>
</dbReference>
<dbReference type="RefSeq" id="WP_192145588.1">
    <property type="nucleotide sequence ID" value="NZ_JACYXI010000001.1"/>
</dbReference>
<dbReference type="Gene3D" id="3.40.50.620">
    <property type="entry name" value="HUPs"/>
    <property type="match status" value="1"/>
</dbReference>
<protein>
    <submittedName>
        <fullName evidence="3">YdcF family protein</fullName>
    </submittedName>
</protein>
<dbReference type="EMBL" id="JACYXI010000001">
    <property type="protein sequence ID" value="MBD8890122.1"/>
    <property type="molecule type" value="Genomic_DNA"/>
</dbReference>
<reference evidence="3 4" key="2">
    <citation type="journal article" date="2021" name="Int. J. Syst. Evol. Microbiol.">
        <title>Roseibium litorale sp. nov., isolated from a tidal flat sediment and proposal for the reclassification of Labrenzia polysiphoniae as Roseibium polysiphoniae comb. nov.</title>
        <authorList>
            <person name="Liu Y."/>
            <person name="Pei T."/>
            <person name="Du J."/>
            <person name="Chao M."/>
            <person name="Deng M.R."/>
            <person name="Zhu H."/>
        </authorList>
    </citation>
    <scope>NUCLEOTIDE SEQUENCE [LARGE SCALE GENOMIC DNA]</scope>
    <source>
        <strain evidence="3 4">4C16A</strain>
    </source>
</reference>
<dbReference type="InterPro" id="IPR051599">
    <property type="entry name" value="Cell_Envelope_Assoc"/>
</dbReference>
<evidence type="ECO:0000313" key="4">
    <source>
        <dbReference type="Proteomes" id="UP000632063"/>
    </source>
</evidence>
<reference evidence="4" key="1">
    <citation type="submission" date="2020-09" db="EMBL/GenBank/DDBJ databases">
        <title>The genome sequence of strain Labrenzia suaedae 4C16A.</title>
        <authorList>
            <person name="Liu Y."/>
        </authorList>
    </citation>
    <scope>NUCLEOTIDE SEQUENCE [LARGE SCALE GENOMIC DNA]</scope>
    <source>
        <strain evidence="4">4C16A</strain>
    </source>
</reference>
<comment type="caution">
    <text evidence="3">The sequence shown here is derived from an EMBL/GenBank/DDBJ whole genome shotgun (WGS) entry which is preliminary data.</text>
</comment>
<keyword evidence="4" id="KW-1185">Reference proteome</keyword>
<feature type="transmembrane region" description="Helical" evidence="1">
    <location>
        <begin position="40"/>
        <end position="63"/>
    </location>
</feature>
<dbReference type="PANTHER" id="PTHR30336">
    <property type="entry name" value="INNER MEMBRANE PROTEIN, PROBABLE PERMEASE"/>
    <property type="match status" value="1"/>
</dbReference>
<dbReference type="Proteomes" id="UP000632063">
    <property type="component" value="Unassembled WGS sequence"/>
</dbReference>
<dbReference type="PANTHER" id="PTHR30336:SF4">
    <property type="entry name" value="ENVELOPE BIOGENESIS FACTOR ELYC"/>
    <property type="match status" value="1"/>
</dbReference>
<evidence type="ECO:0000313" key="3">
    <source>
        <dbReference type="EMBL" id="MBD8890122.1"/>
    </source>
</evidence>
<name>A0ABR9CGX3_9HYPH</name>
<feature type="transmembrane region" description="Helical" evidence="1">
    <location>
        <begin position="12"/>
        <end position="34"/>
    </location>
</feature>
<keyword evidence="1" id="KW-1133">Transmembrane helix</keyword>
<evidence type="ECO:0000259" key="2">
    <source>
        <dbReference type="Pfam" id="PF02698"/>
    </source>
</evidence>
<dbReference type="CDD" id="cd06259">
    <property type="entry name" value="YdcF-like"/>
    <property type="match status" value="1"/>
</dbReference>